<dbReference type="Pfam" id="PF13448">
    <property type="entry name" value="DUF4114"/>
    <property type="match status" value="1"/>
</dbReference>
<feature type="domain" description="DUF4114" evidence="2">
    <location>
        <begin position="130"/>
        <end position="207"/>
    </location>
</feature>
<protein>
    <submittedName>
        <fullName evidence="3">DUF4114 domain-containing protein</fullName>
    </submittedName>
</protein>
<accession>A0ABV4YJ82</accession>
<organism evidence="3 4">
    <name type="scientific">Floridaenema fluviatile BLCC-F154</name>
    <dbReference type="NCBI Taxonomy" id="3153640"/>
    <lineage>
        <taxon>Bacteria</taxon>
        <taxon>Bacillati</taxon>
        <taxon>Cyanobacteriota</taxon>
        <taxon>Cyanophyceae</taxon>
        <taxon>Oscillatoriophycideae</taxon>
        <taxon>Aerosakkonematales</taxon>
        <taxon>Aerosakkonemataceae</taxon>
        <taxon>Floridanema</taxon>
        <taxon>Floridanema fluviatile</taxon>
    </lineage>
</organism>
<evidence type="ECO:0000313" key="4">
    <source>
        <dbReference type="Proteomes" id="UP001576776"/>
    </source>
</evidence>
<dbReference type="NCBIfam" id="TIGR02595">
    <property type="entry name" value="PEP_CTERM"/>
    <property type="match status" value="1"/>
</dbReference>
<dbReference type="InterPro" id="IPR025193">
    <property type="entry name" value="DUF4114"/>
</dbReference>
<dbReference type="InterPro" id="IPR013424">
    <property type="entry name" value="Ice-binding_C"/>
</dbReference>
<keyword evidence="4" id="KW-1185">Reference proteome</keyword>
<name>A0ABV4YJ82_9CYAN</name>
<evidence type="ECO:0000259" key="2">
    <source>
        <dbReference type="Pfam" id="PF13448"/>
    </source>
</evidence>
<gene>
    <name evidence="3" type="ORF">ACE1B6_26855</name>
</gene>
<dbReference type="RefSeq" id="WP_413260357.1">
    <property type="nucleotide sequence ID" value="NZ_JBHFNS010000092.1"/>
</dbReference>
<sequence length="244" mass="26334">MQSKFLTGLIIATASVTSIFYTTTARALQLSNSMWAEFNQYVQQERLQLQGAELLELDPTSLRWANGVNDAEIYFINEGASFRNALYYSVNNGPEQLIWGDIASPNSIIKEANGPMSLGQGFSLGSYQGDTQLSLFLAPNGSNTRRYGAVAENNPDGLQHMVAYNVKAGGENWVLIGFEDLFGAKGATGGSNQKSDRDFNDVVVAIRGIEGTAVGVPEPSAMLALLGVGSFLGLRRRHQSTNEA</sequence>
<reference evidence="3 4" key="1">
    <citation type="submission" date="2024-09" db="EMBL/GenBank/DDBJ databases">
        <title>Floridaenema gen nov. (Aerosakkonemataceae, Aerosakkonematales ord. nov., Cyanobacteria) from benthic tropical and subtropical fresh waters, with the description of four new species.</title>
        <authorList>
            <person name="Moretto J.A."/>
            <person name="Berthold D.E."/>
            <person name="Lefler F.W."/>
            <person name="Huang I.-S."/>
            <person name="Laughinghouse H. IV."/>
        </authorList>
    </citation>
    <scope>NUCLEOTIDE SEQUENCE [LARGE SCALE GENOMIC DNA]</scope>
    <source>
        <strain evidence="3 4">BLCC-F154</strain>
    </source>
</reference>
<evidence type="ECO:0000259" key="1">
    <source>
        <dbReference type="Pfam" id="PF07589"/>
    </source>
</evidence>
<evidence type="ECO:0000313" key="3">
    <source>
        <dbReference type="EMBL" id="MFB2938889.1"/>
    </source>
</evidence>
<proteinExistence type="predicted"/>
<feature type="domain" description="Ice-binding protein C-terminal" evidence="1">
    <location>
        <begin position="216"/>
        <end position="237"/>
    </location>
</feature>
<dbReference type="Pfam" id="PF07589">
    <property type="entry name" value="PEP-CTERM"/>
    <property type="match status" value="1"/>
</dbReference>
<comment type="caution">
    <text evidence="3">The sequence shown here is derived from an EMBL/GenBank/DDBJ whole genome shotgun (WGS) entry which is preliminary data.</text>
</comment>
<dbReference type="EMBL" id="JBHFNS010000092">
    <property type="protein sequence ID" value="MFB2938889.1"/>
    <property type="molecule type" value="Genomic_DNA"/>
</dbReference>
<dbReference type="Proteomes" id="UP001576776">
    <property type="component" value="Unassembled WGS sequence"/>
</dbReference>